<name>A0A8X6HVT6_TRICU</name>
<evidence type="ECO:0000313" key="1">
    <source>
        <dbReference type="EMBL" id="GFR30778.1"/>
    </source>
</evidence>
<evidence type="ECO:0000313" key="2">
    <source>
        <dbReference type="Proteomes" id="UP000887116"/>
    </source>
</evidence>
<sequence>MQQNYYCAVIPRRGNSGRPGRRCSLNLVTVFRFSGSIIINALSRPKNWVRIRTQGTDRISSRWPLLPGSLISLRRGAKLAKTTADGFTD</sequence>
<keyword evidence="2" id="KW-1185">Reference proteome</keyword>
<proteinExistence type="predicted"/>
<dbReference type="Proteomes" id="UP000887116">
    <property type="component" value="Unassembled WGS sequence"/>
</dbReference>
<comment type="caution">
    <text evidence="1">The sequence shown here is derived from an EMBL/GenBank/DDBJ whole genome shotgun (WGS) entry which is preliminary data.</text>
</comment>
<accession>A0A8X6HVT6</accession>
<dbReference type="AlphaFoldDB" id="A0A8X6HVT6"/>
<gene>
    <name evidence="1" type="ORF">TNCT_288891</name>
</gene>
<organism evidence="1 2">
    <name type="scientific">Trichonephila clavata</name>
    <name type="common">Joro spider</name>
    <name type="synonym">Nephila clavata</name>
    <dbReference type="NCBI Taxonomy" id="2740835"/>
    <lineage>
        <taxon>Eukaryota</taxon>
        <taxon>Metazoa</taxon>
        <taxon>Ecdysozoa</taxon>
        <taxon>Arthropoda</taxon>
        <taxon>Chelicerata</taxon>
        <taxon>Arachnida</taxon>
        <taxon>Araneae</taxon>
        <taxon>Araneomorphae</taxon>
        <taxon>Entelegynae</taxon>
        <taxon>Araneoidea</taxon>
        <taxon>Nephilidae</taxon>
        <taxon>Trichonephila</taxon>
    </lineage>
</organism>
<dbReference type="EMBL" id="BMAO01039343">
    <property type="protein sequence ID" value="GFR30778.1"/>
    <property type="molecule type" value="Genomic_DNA"/>
</dbReference>
<reference evidence="1" key="1">
    <citation type="submission" date="2020-07" db="EMBL/GenBank/DDBJ databases">
        <title>Multicomponent nature underlies the extraordinary mechanical properties of spider dragline silk.</title>
        <authorList>
            <person name="Kono N."/>
            <person name="Nakamura H."/>
            <person name="Mori M."/>
            <person name="Yoshida Y."/>
            <person name="Ohtoshi R."/>
            <person name="Malay A.D."/>
            <person name="Moran D.A.P."/>
            <person name="Tomita M."/>
            <person name="Numata K."/>
            <person name="Arakawa K."/>
        </authorList>
    </citation>
    <scope>NUCLEOTIDE SEQUENCE</scope>
</reference>
<protein>
    <submittedName>
        <fullName evidence="1">Uncharacterized protein</fullName>
    </submittedName>
</protein>